<dbReference type="CDD" id="cd09272">
    <property type="entry name" value="RNase_HI_RT_Ty1"/>
    <property type="match status" value="1"/>
</dbReference>
<dbReference type="Pfam" id="PF14223">
    <property type="entry name" value="Retrotran_gag_2"/>
    <property type="match status" value="1"/>
</dbReference>
<dbReference type="EMBL" id="JAVXUO010000158">
    <property type="protein sequence ID" value="KAK2994904.1"/>
    <property type="molecule type" value="Genomic_DNA"/>
</dbReference>
<proteinExistence type="predicted"/>
<keyword evidence="2" id="KW-0378">Hydrolase</keyword>
<accession>A0AA88URP0</accession>
<dbReference type="InterPro" id="IPR039537">
    <property type="entry name" value="Retrotran_Ty1/copia-like"/>
</dbReference>
<dbReference type="InterPro" id="IPR025724">
    <property type="entry name" value="GAG-pre-integrase_dom"/>
</dbReference>
<sequence length="902" mass="103647">MASENFVQPSIPRFDGHYDHWSMLMENFLRSKEYWQVVDSGVAEPAADTLLTETQRTELNALKLKDLKAKNYLFQAIDRSILETILCKDTSKQIWDSMKKKYQGNARAKHVQLLALRREFEALQMIFGDKTKKNKHCKQQQQQHCKQQQQHQQIQEVLPLKETGTDGIIQILRDTNQDLKTNLLSVGQLQEKGYEISIKDGVCQIQDEKLGLIAQVKMTANRMFPLYLHHTTYSCLAAKLKNTAWLWHFRYGHLSFGGLKTLQKKDMVEGLPEFVSPSDVCEDCVVSKQHRNSFPKGNAWRAKKALELVHSDLCGPINPTSNGGKRYIITFIDDYSRKTWVYFLQEKSEAFLAFKNYKAHVEKEVGSPIKILRTDRGGEYNSHEFVNFCEIHGIKRQLTAAYTPQQNGVCERKNRTILNMVRSLLTRSGIPKTFWPEAVKWSIHILNRSPTFVVRNMTPKEAWSGRRPAVDYFRIFGCISYAHIPDEKRKKLDDKGEKCIFLGVSDQSKAYKLYNPSTKKIVISRDVVFDEDQTWPWNENGVKQHVPAIGLAKDDEETQMENEQEPAVTPNISQDTQSMPIDVADDVQRPHRARRRPTWMSDYERSMMVEFDMSDLGMMHYFLGIEVKQSAAGIFISQKKYVQEILDRFQMKNCNSVSTPTEFGLKLSKDQGGKQVNSTLYKQIVGSLMYLTTTRPNIMYYVSLISRYMENPTELHLLAAKRIFRYLKGTIDFGLLYKKGEKSYLIGFTDSDYAGDIDDRKSTSGYAFMLGSGAVSWSSKKQPIVTLSTTEAEFVAATSCACQAIWLRKILEELHFKQEEATTIYCDNSSAIKLSKNHVLHGRSKHIDVKVHFLRDLTKEGVIDLIYCRNEDQVADIFTKPLKKAAFQKLRKLLGVGTLELN</sequence>
<organism evidence="4 5">
    <name type="scientific">Escallonia rubra</name>
    <dbReference type="NCBI Taxonomy" id="112253"/>
    <lineage>
        <taxon>Eukaryota</taxon>
        <taxon>Viridiplantae</taxon>
        <taxon>Streptophyta</taxon>
        <taxon>Embryophyta</taxon>
        <taxon>Tracheophyta</taxon>
        <taxon>Spermatophyta</taxon>
        <taxon>Magnoliopsida</taxon>
        <taxon>eudicotyledons</taxon>
        <taxon>Gunneridae</taxon>
        <taxon>Pentapetalae</taxon>
        <taxon>asterids</taxon>
        <taxon>campanulids</taxon>
        <taxon>Escalloniales</taxon>
        <taxon>Escalloniaceae</taxon>
        <taxon>Escallonia</taxon>
    </lineage>
</organism>
<dbReference type="Proteomes" id="UP001187471">
    <property type="component" value="Unassembled WGS sequence"/>
</dbReference>
<dbReference type="PROSITE" id="PS50994">
    <property type="entry name" value="INTEGRASE"/>
    <property type="match status" value="1"/>
</dbReference>
<comment type="caution">
    <text evidence="4">The sequence shown here is derived from an EMBL/GenBank/DDBJ whole genome shotgun (WGS) entry which is preliminary data.</text>
</comment>
<dbReference type="InterPro" id="IPR057670">
    <property type="entry name" value="SH3_retrovirus"/>
</dbReference>
<evidence type="ECO:0000313" key="5">
    <source>
        <dbReference type="Proteomes" id="UP001187471"/>
    </source>
</evidence>
<protein>
    <recommendedName>
        <fullName evidence="3">Integrase catalytic domain-containing protein</fullName>
    </recommendedName>
</protein>
<evidence type="ECO:0000256" key="2">
    <source>
        <dbReference type="ARBA" id="ARBA00022801"/>
    </source>
</evidence>
<dbReference type="GO" id="GO:0046872">
    <property type="term" value="F:metal ion binding"/>
    <property type="evidence" value="ECO:0007669"/>
    <property type="project" value="UniProtKB-KW"/>
</dbReference>
<keyword evidence="1" id="KW-0479">Metal-binding</keyword>
<dbReference type="PANTHER" id="PTHR42648">
    <property type="entry name" value="TRANSPOSASE, PUTATIVE-RELATED"/>
    <property type="match status" value="1"/>
</dbReference>
<dbReference type="Pfam" id="PF07727">
    <property type="entry name" value="RVT_2"/>
    <property type="match status" value="1"/>
</dbReference>
<dbReference type="Pfam" id="PF25597">
    <property type="entry name" value="SH3_retrovirus"/>
    <property type="match status" value="1"/>
</dbReference>
<dbReference type="PANTHER" id="PTHR42648:SF18">
    <property type="entry name" value="RETROTRANSPOSON, UNCLASSIFIED-LIKE PROTEIN"/>
    <property type="match status" value="1"/>
</dbReference>
<dbReference type="AlphaFoldDB" id="A0AA88URP0"/>
<dbReference type="InterPro" id="IPR043502">
    <property type="entry name" value="DNA/RNA_pol_sf"/>
</dbReference>
<dbReference type="InterPro" id="IPR036397">
    <property type="entry name" value="RNaseH_sf"/>
</dbReference>
<name>A0AA88URP0_9ASTE</name>
<dbReference type="Pfam" id="PF00665">
    <property type="entry name" value="rve"/>
    <property type="match status" value="1"/>
</dbReference>
<keyword evidence="5" id="KW-1185">Reference proteome</keyword>
<evidence type="ECO:0000259" key="3">
    <source>
        <dbReference type="PROSITE" id="PS50994"/>
    </source>
</evidence>
<dbReference type="GO" id="GO:0003676">
    <property type="term" value="F:nucleic acid binding"/>
    <property type="evidence" value="ECO:0007669"/>
    <property type="project" value="InterPro"/>
</dbReference>
<dbReference type="Gene3D" id="3.30.420.10">
    <property type="entry name" value="Ribonuclease H-like superfamily/Ribonuclease H"/>
    <property type="match status" value="1"/>
</dbReference>
<dbReference type="GO" id="GO:0016787">
    <property type="term" value="F:hydrolase activity"/>
    <property type="evidence" value="ECO:0007669"/>
    <property type="project" value="UniProtKB-KW"/>
</dbReference>
<dbReference type="InterPro" id="IPR012337">
    <property type="entry name" value="RNaseH-like_sf"/>
</dbReference>
<dbReference type="SUPFAM" id="SSF56672">
    <property type="entry name" value="DNA/RNA polymerases"/>
    <property type="match status" value="1"/>
</dbReference>
<feature type="domain" description="Integrase catalytic" evidence="3">
    <location>
        <begin position="291"/>
        <end position="467"/>
    </location>
</feature>
<dbReference type="GO" id="GO:0015074">
    <property type="term" value="P:DNA integration"/>
    <property type="evidence" value="ECO:0007669"/>
    <property type="project" value="InterPro"/>
</dbReference>
<evidence type="ECO:0000256" key="1">
    <source>
        <dbReference type="ARBA" id="ARBA00022723"/>
    </source>
</evidence>
<gene>
    <name evidence="4" type="ORF">RJ640_012097</name>
</gene>
<reference evidence="4" key="1">
    <citation type="submission" date="2022-12" db="EMBL/GenBank/DDBJ databases">
        <title>Draft genome assemblies for two species of Escallonia (Escalloniales).</title>
        <authorList>
            <person name="Chanderbali A."/>
            <person name="Dervinis C."/>
            <person name="Anghel I."/>
            <person name="Soltis D."/>
            <person name="Soltis P."/>
            <person name="Zapata F."/>
        </authorList>
    </citation>
    <scope>NUCLEOTIDE SEQUENCE</scope>
    <source>
        <strain evidence="4">UCBG92.1500</strain>
        <tissue evidence="4">Leaf</tissue>
    </source>
</reference>
<dbReference type="InterPro" id="IPR013103">
    <property type="entry name" value="RVT_2"/>
</dbReference>
<dbReference type="Pfam" id="PF13976">
    <property type="entry name" value="gag_pre-integrs"/>
    <property type="match status" value="1"/>
</dbReference>
<evidence type="ECO:0000313" key="4">
    <source>
        <dbReference type="EMBL" id="KAK2994904.1"/>
    </source>
</evidence>
<dbReference type="SUPFAM" id="SSF53098">
    <property type="entry name" value="Ribonuclease H-like"/>
    <property type="match status" value="1"/>
</dbReference>
<dbReference type="InterPro" id="IPR001584">
    <property type="entry name" value="Integrase_cat-core"/>
</dbReference>